<evidence type="ECO:0000313" key="2">
    <source>
        <dbReference type="Proteomes" id="UP001162156"/>
    </source>
</evidence>
<dbReference type="Proteomes" id="UP001162156">
    <property type="component" value="Unassembled WGS sequence"/>
</dbReference>
<dbReference type="AlphaFoldDB" id="A0AAV8WUV2"/>
<name>A0AAV8WUV2_9CUCU</name>
<dbReference type="EMBL" id="JANEYF010004688">
    <property type="protein sequence ID" value="KAJ8930362.1"/>
    <property type="molecule type" value="Genomic_DNA"/>
</dbReference>
<comment type="caution">
    <text evidence="1">The sequence shown here is derived from an EMBL/GenBank/DDBJ whole genome shotgun (WGS) entry which is preliminary data.</text>
</comment>
<sequence>MTTLQMISIFKNWPTKKKKENQFMNFLEGKTSQYNDVHFAKVVREVGRFIVFSYEGQLYPGEIVAFDDKTVTINSMQRSLKMWKWPSKRDELTYPWSDVLGSIQPPKQVSKRGAFSVPELTSFFD</sequence>
<reference evidence="1" key="1">
    <citation type="journal article" date="2023" name="Insect Mol. Biol.">
        <title>Genome sequencing provides insights into the evolution of gene families encoding plant cell wall-degrading enzymes in longhorned beetles.</title>
        <authorList>
            <person name="Shin N.R."/>
            <person name="Okamura Y."/>
            <person name="Kirsch R."/>
            <person name="Pauchet Y."/>
        </authorList>
    </citation>
    <scope>NUCLEOTIDE SEQUENCE</scope>
    <source>
        <strain evidence="1">RBIC_L_NR</strain>
    </source>
</reference>
<protein>
    <submittedName>
        <fullName evidence="1">Uncharacterized protein</fullName>
    </submittedName>
</protein>
<keyword evidence="2" id="KW-1185">Reference proteome</keyword>
<evidence type="ECO:0000313" key="1">
    <source>
        <dbReference type="EMBL" id="KAJ8930362.1"/>
    </source>
</evidence>
<accession>A0AAV8WUV2</accession>
<proteinExistence type="predicted"/>
<gene>
    <name evidence="1" type="ORF">NQ314_016840</name>
</gene>
<organism evidence="1 2">
    <name type="scientific">Rhamnusium bicolor</name>
    <dbReference type="NCBI Taxonomy" id="1586634"/>
    <lineage>
        <taxon>Eukaryota</taxon>
        <taxon>Metazoa</taxon>
        <taxon>Ecdysozoa</taxon>
        <taxon>Arthropoda</taxon>
        <taxon>Hexapoda</taxon>
        <taxon>Insecta</taxon>
        <taxon>Pterygota</taxon>
        <taxon>Neoptera</taxon>
        <taxon>Endopterygota</taxon>
        <taxon>Coleoptera</taxon>
        <taxon>Polyphaga</taxon>
        <taxon>Cucujiformia</taxon>
        <taxon>Chrysomeloidea</taxon>
        <taxon>Cerambycidae</taxon>
        <taxon>Lepturinae</taxon>
        <taxon>Rhagiini</taxon>
        <taxon>Rhamnusium</taxon>
    </lineage>
</organism>